<evidence type="ECO:0000313" key="2">
    <source>
        <dbReference type="Proteomes" id="UP001274896"/>
    </source>
</evidence>
<comment type="caution">
    <text evidence="1">The sequence shown here is derived from an EMBL/GenBank/DDBJ whole genome shotgun (WGS) entry which is preliminary data.</text>
</comment>
<proteinExistence type="predicted"/>
<gene>
    <name evidence="1" type="ORF">QTP70_000072</name>
</gene>
<dbReference type="Proteomes" id="UP001274896">
    <property type="component" value="Unassembled WGS sequence"/>
</dbReference>
<evidence type="ECO:0000313" key="1">
    <source>
        <dbReference type="EMBL" id="KAK3550510.1"/>
    </source>
</evidence>
<keyword evidence="2" id="KW-1185">Reference proteome</keyword>
<name>A0AAE0RB17_9TELE</name>
<organism evidence="1 2">
    <name type="scientific">Hemibagrus guttatus</name>
    <dbReference type="NCBI Taxonomy" id="175788"/>
    <lineage>
        <taxon>Eukaryota</taxon>
        <taxon>Metazoa</taxon>
        <taxon>Chordata</taxon>
        <taxon>Craniata</taxon>
        <taxon>Vertebrata</taxon>
        <taxon>Euteleostomi</taxon>
        <taxon>Actinopterygii</taxon>
        <taxon>Neopterygii</taxon>
        <taxon>Teleostei</taxon>
        <taxon>Ostariophysi</taxon>
        <taxon>Siluriformes</taxon>
        <taxon>Bagridae</taxon>
        <taxon>Hemibagrus</taxon>
    </lineage>
</organism>
<dbReference type="EMBL" id="JAUCMX010000003">
    <property type="protein sequence ID" value="KAK3550510.1"/>
    <property type="molecule type" value="Genomic_DNA"/>
</dbReference>
<reference evidence="1" key="1">
    <citation type="submission" date="2023-06" db="EMBL/GenBank/DDBJ databases">
        <title>Male Hemibagrus guttatus genome.</title>
        <authorList>
            <person name="Bian C."/>
        </authorList>
    </citation>
    <scope>NUCLEOTIDE SEQUENCE</scope>
    <source>
        <strain evidence="1">Male_cb2023</strain>
        <tissue evidence="1">Muscle</tissue>
    </source>
</reference>
<sequence length="94" mass="10149">MVPMAVVVNPDLDRSGWYCGANRTDGGRGNPIDAADAMHRAEQEQPPSKKTALEDLLGATFAKTAAAQSKSRIEVEIDMYKKDTSIPITSCPLK</sequence>
<accession>A0AAE0RB17</accession>
<dbReference type="AlphaFoldDB" id="A0AAE0RB17"/>
<protein>
    <submittedName>
        <fullName evidence="1">Uncharacterized protein</fullName>
    </submittedName>
</protein>